<dbReference type="InterPro" id="IPR030960">
    <property type="entry name" value="DHQS/DOIS_N"/>
</dbReference>
<proteinExistence type="predicted"/>
<dbReference type="GO" id="GO:0003856">
    <property type="term" value="F:3-dehydroquinate synthase activity"/>
    <property type="evidence" value="ECO:0007669"/>
    <property type="project" value="TreeGrafter"/>
</dbReference>
<dbReference type="PANTHER" id="PTHR43622">
    <property type="entry name" value="3-DEHYDROQUINATE SYNTHASE"/>
    <property type="match status" value="1"/>
</dbReference>
<keyword evidence="10" id="KW-1185">Reference proteome</keyword>
<dbReference type="GO" id="GO:0009073">
    <property type="term" value="P:aromatic amino acid family biosynthetic process"/>
    <property type="evidence" value="ECO:0007669"/>
    <property type="project" value="InterPro"/>
</dbReference>
<keyword evidence="4" id="KW-0520">NAD</keyword>
<sequence length="394" mass="45035">MQNYAYIESNLESNIYFNNNLVPGKGIEFSTELDIPSPYYFGYKIENILLKNLEKIEFDKLFFLTEESVFNIYGESLYKKIKNKFPNTFLNILLSGEQNKYFKNLEELCEQLIEQNISKKSVLIGFGGGGVGNLVGLTAGLIYRGIRFIEIPTTFTGQTDSTLSNKQAVNGKRGKNHFGLYHSPIFIIGDTYYLHTEPKNARRAGIIEGIKNGLISNENFFTYLYENLAFYNAENAFKNNDLALKIIQSKLEILRKDPSEKHYGIILEYGHTFGHALEWLMKGKILHGDAVSFGMRIAAELSNEIGLLSKEEVILHYDIIENKLGYKDPFPAEITSDMLLEAMINDNKKTGRELRFVLLEKIGKCYNPEGDYLVTIDLNIVKKVLDNYILKNRI</sequence>
<dbReference type="KEGG" id="sbf:JCM31447_15070"/>
<feature type="domain" description="3-dehydroquinate synthase C-terminal" evidence="8">
    <location>
        <begin position="205"/>
        <end position="348"/>
    </location>
</feature>
<protein>
    <submittedName>
        <fullName evidence="9">Uncharacterized protein</fullName>
    </submittedName>
</protein>
<dbReference type="Gene3D" id="3.40.50.1970">
    <property type="match status" value="1"/>
</dbReference>
<dbReference type="RefSeq" id="WP_130608178.1">
    <property type="nucleotide sequence ID" value="NZ_AP019368.1"/>
</dbReference>
<evidence type="ECO:0000256" key="1">
    <source>
        <dbReference type="ARBA" id="ARBA00001911"/>
    </source>
</evidence>
<dbReference type="Proteomes" id="UP000291236">
    <property type="component" value="Chromosome"/>
</dbReference>
<dbReference type="Gene3D" id="1.20.1090.10">
    <property type="entry name" value="Dehydroquinate synthase-like - alpha domain"/>
    <property type="match status" value="1"/>
</dbReference>
<evidence type="ECO:0000256" key="2">
    <source>
        <dbReference type="ARBA" id="ARBA00001941"/>
    </source>
</evidence>
<dbReference type="InterPro" id="IPR056179">
    <property type="entry name" value="DHQS_C"/>
</dbReference>
<gene>
    <name evidence="9" type="ORF">JCM31447_15070</name>
</gene>
<evidence type="ECO:0000259" key="8">
    <source>
        <dbReference type="Pfam" id="PF24621"/>
    </source>
</evidence>
<dbReference type="GO" id="GO:0046872">
    <property type="term" value="F:metal ion binding"/>
    <property type="evidence" value="ECO:0007669"/>
    <property type="project" value="UniProtKB-KW"/>
</dbReference>
<dbReference type="PIRSF" id="PIRSF001455">
    <property type="entry name" value="DHQ_synth"/>
    <property type="match status" value="1"/>
</dbReference>
<dbReference type="PANTHER" id="PTHR43622:SF1">
    <property type="entry name" value="3-DEHYDROQUINATE SYNTHASE"/>
    <property type="match status" value="1"/>
</dbReference>
<comment type="cofactor">
    <cofactor evidence="2">
        <name>Co(2+)</name>
        <dbReference type="ChEBI" id="CHEBI:48828"/>
    </cofactor>
</comment>
<dbReference type="SUPFAM" id="SSF56796">
    <property type="entry name" value="Dehydroquinate synthase-like"/>
    <property type="match status" value="1"/>
</dbReference>
<dbReference type="Pfam" id="PF01761">
    <property type="entry name" value="DHQ_synthase"/>
    <property type="match status" value="1"/>
</dbReference>
<dbReference type="Pfam" id="PF24621">
    <property type="entry name" value="DHQS_C"/>
    <property type="match status" value="1"/>
</dbReference>
<evidence type="ECO:0000256" key="3">
    <source>
        <dbReference type="ARBA" id="ARBA00022723"/>
    </source>
</evidence>
<organism evidence="9 10">
    <name type="scientific">Fluviispira sanaruensis</name>
    <dbReference type="NCBI Taxonomy" id="2493639"/>
    <lineage>
        <taxon>Bacteria</taxon>
        <taxon>Pseudomonadati</taxon>
        <taxon>Bdellovibrionota</taxon>
        <taxon>Oligoflexia</taxon>
        <taxon>Silvanigrellales</taxon>
        <taxon>Silvanigrellaceae</taxon>
        <taxon>Fluviispira</taxon>
    </lineage>
</organism>
<evidence type="ECO:0000259" key="7">
    <source>
        <dbReference type="Pfam" id="PF01761"/>
    </source>
</evidence>
<feature type="domain" description="3-dehydroquinate synthase N-terminal" evidence="7">
    <location>
        <begin position="93"/>
        <end position="201"/>
    </location>
</feature>
<keyword evidence="6" id="KW-0170">Cobalt</keyword>
<dbReference type="OrthoDB" id="5289337at2"/>
<name>A0A4P2VM29_FLUSA</name>
<dbReference type="InterPro" id="IPR030963">
    <property type="entry name" value="DHQ_synth_fam"/>
</dbReference>
<accession>A0A4P2VM29</accession>
<dbReference type="InterPro" id="IPR050071">
    <property type="entry name" value="Dehydroquinate_synthase"/>
</dbReference>
<dbReference type="AlphaFoldDB" id="A0A4P2VM29"/>
<evidence type="ECO:0000256" key="6">
    <source>
        <dbReference type="ARBA" id="ARBA00023285"/>
    </source>
</evidence>
<comment type="cofactor">
    <cofactor evidence="1">
        <name>NAD(+)</name>
        <dbReference type="ChEBI" id="CHEBI:57540"/>
    </cofactor>
</comment>
<evidence type="ECO:0000256" key="4">
    <source>
        <dbReference type="ARBA" id="ARBA00023027"/>
    </source>
</evidence>
<reference evidence="9 10" key="1">
    <citation type="submission" date="2018-12" db="EMBL/GenBank/DDBJ databases">
        <title>Rubrispira sanarue gen. nov., sp., nov., a member of the order Silvanigrellales, isolated from a brackish lake in Hamamatsu Japan.</title>
        <authorList>
            <person name="Maejima Y."/>
            <person name="Iino T."/>
            <person name="Muraguchi Y."/>
            <person name="Fukuda K."/>
            <person name="Nojiri H."/>
            <person name="Ohkuma M."/>
            <person name="Moriuchi R."/>
            <person name="Dohra H."/>
            <person name="Kimbara K."/>
            <person name="Shintani M."/>
        </authorList>
    </citation>
    <scope>NUCLEOTIDE SEQUENCE [LARGE SCALE GENOMIC DNA]</scope>
    <source>
        <strain evidence="9 10">RF1110005</strain>
    </source>
</reference>
<keyword evidence="3" id="KW-0479">Metal-binding</keyword>
<dbReference type="EMBL" id="AP019368">
    <property type="protein sequence ID" value="BBH53064.1"/>
    <property type="molecule type" value="Genomic_DNA"/>
</dbReference>
<evidence type="ECO:0000256" key="5">
    <source>
        <dbReference type="ARBA" id="ARBA00023239"/>
    </source>
</evidence>
<keyword evidence="5" id="KW-0456">Lyase</keyword>
<evidence type="ECO:0000313" key="10">
    <source>
        <dbReference type="Proteomes" id="UP000291236"/>
    </source>
</evidence>
<evidence type="ECO:0000313" key="9">
    <source>
        <dbReference type="EMBL" id="BBH53064.1"/>
    </source>
</evidence>